<feature type="non-terminal residue" evidence="2">
    <location>
        <position position="1"/>
    </location>
</feature>
<evidence type="ECO:0000313" key="2">
    <source>
        <dbReference type="EMBL" id="VAV95087.1"/>
    </source>
</evidence>
<protein>
    <submittedName>
        <fullName evidence="2">Uncharacterized protein</fullName>
    </submittedName>
</protein>
<organism evidence="2">
    <name type="scientific">hydrothermal vent metagenome</name>
    <dbReference type="NCBI Taxonomy" id="652676"/>
    <lineage>
        <taxon>unclassified sequences</taxon>
        <taxon>metagenomes</taxon>
        <taxon>ecological metagenomes</taxon>
    </lineage>
</organism>
<reference evidence="2" key="1">
    <citation type="submission" date="2018-06" db="EMBL/GenBank/DDBJ databases">
        <authorList>
            <person name="Zhirakovskaya E."/>
        </authorList>
    </citation>
    <scope>NUCLEOTIDE SEQUENCE</scope>
</reference>
<proteinExistence type="predicted"/>
<evidence type="ECO:0000256" key="1">
    <source>
        <dbReference type="SAM" id="MobiDB-lite"/>
    </source>
</evidence>
<dbReference type="AlphaFoldDB" id="A0A3B0RSF6"/>
<gene>
    <name evidence="2" type="ORF">MNBD_ALPHA05-685</name>
</gene>
<accession>A0A3B0RSF6</accession>
<name>A0A3B0RSF6_9ZZZZ</name>
<feature type="region of interest" description="Disordered" evidence="1">
    <location>
        <begin position="50"/>
        <end position="204"/>
    </location>
</feature>
<dbReference type="EMBL" id="UOEH01000157">
    <property type="protein sequence ID" value="VAV95087.1"/>
    <property type="molecule type" value="Genomic_DNA"/>
</dbReference>
<feature type="compositionally biased region" description="Polar residues" evidence="1">
    <location>
        <begin position="113"/>
        <end position="129"/>
    </location>
</feature>
<sequence>HLGRAATAREVTANNRSEWGKRMVALGNGYPPVYGYPDFDKIRLQRQMYGQPGFDGSEAEDTVRDAVYRARRKPQGDQNDDHSSTGGYGYKTQSETAQPASVEVEGKPKKSAYPSTKTSGASTPTSGRAQENMREPANASPTNNQAEANGERVGSYGVEVPRGQLTTRGALPTGEVRQEERQTCGATKTKGPDITAKQGPENFSPGLVAVGQACQRHCHSPYQ</sequence>